<dbReference type="Proteomes" id="UP000293568">
    <property type="component" value="Chromosome"/>
</dbReference>
<dbReference type="KEGG" id="pprt:ET464_09800"/>
<dbReference type="AlphaFoldDB" id="A0A4P6EVI2"/>
<protein>
    <submittedName>
        <fullName evidence="1">Uncharacterized protein</fullName>
    </submittedName>
</protein>
<evidence type="ECO:0000313" key="1">
    <source>
        <dbReference type="EMBL" id="QAY66656.1"/>
    </source>
</evidence>
<evidence type="ECO:0000313" key="2">
    <source>
        <dbReference type="Proteomes" id="UP000293568"/>
    </source>
</evidence>
<accession>A0A4P6EVI2</accession>
<sequence length="327" mass="36840">MSVLTSHTKAALLVLVLCMLALTIGCSKESGERRHAKAALESADPAQKQQQDLLAKYELIVKNAKEAASIVSFLNENMVQANRQTADTMLRELNAYYEKDLQKSQEAFLNDKIQDVLMKAEWPITSANIATIPDDKVKQLVATKLSGGYRLVMVEGMIYPIVDYEMQKTYRKKLSDDLNAFIAIQAQESNEPAAMDAGLVIPWDELADRAVEAEHFIKQFPVSPERASVQQLYKNDMSMYILGLTNTPVFNPDTFQLTSEVKASYERTESRYKGTLTAHIASQFVKVLESSDWKVYDQRNGEQTDIPQVKSFRDSFLAEIDSMLPSF</sequence>
<keyword evidence="2" id="KW-1185">Reference proteome</keyword>
<dbReference type="EMBL" id="CP035492">
    <property type="protein sequence ID" value="QAY66656.1"/>
    <property type="molecule type" value="Genomic_DNA"/>
</dbReference>
<name>A0A4P6EVI2_9BACL</name>
<proteinExistence type="predicted"/>
<gene>
    <name evidence="1" type="ORF">ET464_09800</name>
</gene>
<dbReference type="RefSeq" id="WP_129440452.1">
    <property type="nucleotide sequence ID" value="NZ_CP035492.1"/>
</dbReference>
<reference evidence="1 2" key="1">
    <citation type="submission" date="2019-01" db="EMBL/GenBank/DDBJ databases">
        <title>Genome sequencing of strain FW100M-2.</title>
        <authorList>
            <person name="Heo J."/>
            <person name="Kim S.-J."/>
            <person name="Kim J.-S."/>
            <person name="Hong S.-B."/>
            <person name="Kwon S.-W."/>
        </authorList>
    </citation>
    <scope>NUCLEOTIDE SEQUENCE [LARGE SCALE GENOMIC DNA]</scope>
    <source>
        <strain evidence="1 2">FW100M-2</strain>
    </source>
</reference>
<dbReference type="OrthoDB" id="1707591at2"/>
<organism evidence="1 2">
    <name type="scientific">Paenibacillus protaetiae</name>
    <dbReference type="NCBI Taxonomy" id="2509456"/>
    <lineage>
        <taxon>Bacteria</taxon>
        <taxon>Bacillati</taxon>
        <taxon>Bacillota</taxon>
        <taxon>Bacilli</taxon>
        <taxon>Bacillales</taxon>
        <taxon>Paenibacillaceae</taxon>
        <taxon>Paenibacillus</taxon>
    </lineage>
</organism>